<dbReference type="SUPFAM" id="SSF52058">
    <property type="entry name" value="L domain-like"/>
    <property type="match status" value="1"/>
</dbReference>
<dbReference type="InterPro" id="IPR032675">
    <property type="entry name" value="LRR_dom_sf"/>
</dbReference>
<evidence type="ECO:0000313" key="2">
    <source>
        <dbReference type="Proteomes" id="UP000789396"/>
    </source>
</evidence>
<name>A0A9N9IYL6_9GLOM</name>
<gene>
    <name evidence="1" type="ORF">RFULGI_LOCUS13997</name>
</gene>
<sequence>CDINNLVVKNCPQIERINVRNNLLTNLEFLSSLDLKKLKLADVGLNKILESDLRPFDSIINLRSLNIDNLIKKSKKLKELDTSNTDIDEELNYLPM</sequence>
<dbReference type="EMBL" id="CAJVPZ010039012">
    <property type="protein sequence ID" value="CAG8756627.1"/>
    <property type="molecule type" value="Genomic_DNA"/>
</dbReference>
<organism evidence="1 2">
    <name type="scientific">Racocetra fulgida</name>
    <dbReference type="NCBI Taxonomy" id="60492"/>
    <lineage>
        <taxon>Eukaryota</taxon>
        <taxon>Fungi</taxon>
        <taxon>Fungi incertae sedis</taxon>
        <taxon>Mucoromycota</taxon>
        <taxon>Glomeromycotina</taxon>
        <taxon>Glomeromycetes</taxon>
        <taxon>Diversisporales</taxon>
        <taxon>Gigasporaceae</taxon>
        <taxon>Racocetra</taxon>
    </lineage>
</organism>
<comment type="caution">
    <text evidence="1">The sequence shown here is derived from an EMBL/GenBank/DDBJ whole genome shotgun (WGS) entry which is preliminary data.</text>
</comment>
<evidence type="ECO:0000313" key="1">
    <source>
        <dbReference type="EMBL" id="CAG8756627.1"/>
    </source>
</evidence>
<keyword evidence="2" id="KW-1185">Reference proteome</keyword>
<reference evidence="1" key="1">
    <citation type="submission" date="2021-06" db="EMBL/GenBank/DDBJ databases">
        <authorList>
            <person name="Kallberg Y."/>
            <person name="Tangrot J."/>
            <person name="Rosling A."/>
        </authorList>
    </citation>
    <scope>NUCLEOTIDE SEQUENCE</scope>
    <source>
        <strain evidence="1">IN212</strain>
    </source>
</reference>
<dbReference type="OrthoDB" id="2448761at2759"/>
<dbReference type="Proteomes" id="UP000789396">
    <property type="component" value="Unassembled WGS sequence"/>
</dbReference>
<feature type="non-terminal residue" evidence="1">
    <location>
        <position position="96"/>
    </location>
</feature>
<accession>A0A9N9IYL6</accession>
<protein>
    <submittedName>
        <fullName evidence="1">14629_t:CDS:1</fullName>
    </submittedName>
</protein>
<dbReference type="AlphaFoldDB" id="A0A9N9IYL6"/>
<proteinExistence type="predicted"/>
<dbReference type="Gene3D" id="3.80.10.10">
    <property type="entry name" value="Ribonuclease Inhibitor"/>
    <property type="match status" value="1"/>
</dbReference>
<feature type="non-terminal residue" evidence="1">
    <location>
        <position position="1"/>
    </location>
</feature>